<evidence type="ECO:0000313" key="2">
    <source>
        <dbReference type="Proteomes" id="UP000012249"/>
    </source>
</evidence>
<dbReference type="EMBL" id="AHMI02000006">
    <property type="protein sequence ID" value="EMY16502.1"/>
    <property type="molecule type" value="Genomic_DNA"/>
</dbReference>
<reference evidence="1 2" key="1">
    <citation type="submission" date="2013-02" db="EMBL/GenBank/DDBJ databases">
        <authorList>
            <person name="Harkins D.M."/>
            <person name="Durkin A.S."/>
            <person name="Brinkac L.M."/>
            <person name="Haft D.H."/>
            <person name="Selengut J.D."/>
            <person name="Sanka R."/>
            <person name="DePew J."/>
            <person name="Purushe J."/>
            <person name="Haake D.A."/>
            <person name="Matsunaga J."/>
            <person name="Vinetz J.M."/>
            <person name="Sutton G.G."/>
            <person name="Nierman W.C."/>
            <person name="Fouts D.E."/>
        </authorList>
    </citation>
    <scope>NUCLEOTIDE SEQUENCE [LARGE SCALE GENOMIC DNA]</scope>
    <source>
        <strain evidence="1 2">Ecochallenge</strain>
    </source>
</reference>
<proteinExistence type="predicted"/>
<evidence type="ECO:0000313" key="1">
    <source>
        <dbReference type="EMBL" id="EMY16502.1"/>
    </source>
</evidence>
<comment type="caution">
    <text evidence="1">The sequence shown here is derived from an EMBL/GenBank/DDBJ whole genome shotgun (WGS) entry which is preliminary data.</text>
</comment>
<organism evidence="1 2">
    <name type="scientific">Leptospira weilii str. Ecochallenge</name>
    <dbReference type="NCBI Taxonomy" id="1049986"/>
    <lineage>
        <taxon>Bacteria</taxon>
        <taxon>Pseudomonadati</taxon>
        <taxon>Spirochaetota</taxon>
        <taxon>Spirochaetia</taxon>
        <taxon>Leptospirales</taxon>
        <taxon>Leptospiraceae</taxon>
        <taxon>Leptospira</taxon>
    </lineage>
</organism>
<name>N1UBL5_9LEPT</name>
<dbReference type="AlphaFoldDB" id="N1UBL5"/>
<accession>N1UBL5</accession>
<sequence length="43" mass="5017">MITAPQESIIPYSNRTEKSFSVSEKTGIFRKLGIFNRHYLDQI</sequence>
<gene>
    <name evidence="1" type="ORF">LEP1GSC043_0570</name>
</gene>
<protein>
    <submittedName>
        <fullName evidence="1">Uncharacterized protein</fullName>
    </submittedName>
</protein>
<dbReference type="Proteomes" id="UP000012249">
    <property type="component" value="Unassembled WGS sequence"/>
</dbReference>
<feature type="non-terminal residue" evidence="1">
    <location>
        <position position="43"/>
    </location>
</feature>